<feature type="domain" description="Secretion system C-terminal sorting" evidence="2">
    <location>
        <begin position="1134"/>
        <end position="1205"/>
    </location>
</feature>
<gene>
    <name evidence="3" type="ORF">VB776_05540</name>
</gene>
<evidence type="ECO:0000259" key="2">
    <source>
        <dbReference type="Pfam" id="PF18962"/>
    </source>
</evidence>
<keyword evidence="4" id="KW-1185">Reference proteome</keyword>
<evidence type="ECO:0000256" key="1">
    <source>
        <dbReference type="SAM" id="SignalP"/>
    </source>
</evidence>
<organism evidence="3 4">
    <name type="scientific">Arcicella gelida</name>
    <dbReference type="NCBI Taxonomy" id="2984195"/>
    <lineage>
        <taxon>Bacteria</taxon>
        <taxon>Pseudomonadati</taxon>
        <taxon>Bacteroidota</taxon>
        <taxon>Cytophagia</taxon>
        <taxon>Cytophagales</taxon>
        <taxon>Flectobacillaceae</taxon>
        <taxon>Arcicella</taxon>
    </lineage>
</organism>
<dbReference type="InterPro" id="IPR017853">
    <property type="entry name" value="GH"/>
</dbReference>
<reference evidence="3 4" key="1">
    <citation type="submission" date="2023-12" db="EMBL/GenBank/DDBJ databases">
        <title>Novel species of the genus Arcicella isolated from rivers.</title>
        <authorList>
            <person name="Lu H."/>
        </authorList>
    </citation>
    <scope>NUCLEOTIDE SEQUENCE [LARGE SCALE GENOMIC DNA]</scope>
    <source>
        <strain evidence="3 4">DC2W</strain>
    </source>
</reference>
<proteinExistence type="predicted"/>
<sequence>MKKTLLLCFTLICAVYSGLAQSTNRIKITSIIPSENTGQDYSPWLTDNLDTLVESVWGDNHRWVDIKLTFEHRSTISKLSFYDYTGVFTDKPASIYALKDTTLTFLGLFDGTSYESFVDLDLAIPTIADAIVVRKYGNNIPQKIKVFGNTTPTIDSLNRVKIISINPSKNTGQNYSPWLTDNLDTLVESAWGDNHTWVDVRLTFEHRSTISKLSFYDYTGNFTDNPASIYALKDTTLTFLGLFDGTSYESFVDLNLATPTIADAIVVRKYGNNIPQKIKVFGNTIPNSDSLNRLRFFAITPSENTGQDYTPWFSDSLDVLVGSAWGNNHTWVDVKLTLEFKSTISKLSFFDHTGVFTDKPVSIYALNDTTKTYLGLFDGSSFNSFVDLNLTNPIIADAIIIHKYGNNIPQKVNIFGNPVNGAAKATASSPTTNPNTPTEPAIVGTKIPITPKRWYQLNHVGNGLDALFDGNIENEVFTGWGKMLSNYDSYYPLKEGEVINIQSIKFYDGAGTMESTPFKLYGITDQWERILIATFTGTSYNQWVGPNPNDVNNFVLSNPPTANFKYLLINCNDGYPREMELYGTYTASTITQTSPPLKNIKMKDAFGINSFEWDFLKAGDASLIDENKVQTFKPFTGFRQYMDWEKVEHFENVYTYNPCFNGGWNYDAIYERCKVEGIEVLPCLQGVPEWFYNTYPDSAYHDSQIVPARYGYAYSDPNAYRDQAQMAFQYVARYGSNANVDTTLLSVFDQPRWTNDSPNELKVGMNVIKYIECGNERDKWWKGRKGYQTAREYAANLSAFYDGHKNTMGAGIGAKNADPNVKVVMAGLASADPDYVRGMIDWCKEFRGYKPDGKVDLCWDVINYHLYSDNANSSQSGSSSRAAAPEVSAALNIAKEFVQLAHDQAYDMPVWITELGFDLNQGSPLKAIPIGNKSVEMTQADWGLRSALMYNRLGVEKSFFYMLYDSDLYNSTQFASSGLIDSLRQRRPIADYLYQTKNLIGDYIYKETISQDPLVDRYELNGKSAYAMMIPDEVGRTGNYTLNLENVLDIKIYYPKAGSEKMDSLITTDSTSSFNIAVSETPIFIIPGQTIAASNNQNQIGILSTIHSNSIPFSKDDIVTDNNKTDENRYSTVIYPNPTPDFLYISARNLNNISSLKLQSISGITVLETNSVSTSGINIKNLPSGSYLLSISLKDGKVENHKIAIIK</sequence>
<dbReference type="InterPro" id="IPR026444">
    <property type="entry name" value="Secre_tail"/>
</dbReference>
<evidence type="ECO:0000313" key="3">
    <source>
        <dbReference type="EMBL" id="MEA5402365.1"/>
    </source>
</evidence>
<dbReference type="EMBL" id="JAYGIL010000005">
    <property type="protein sequence ID" value="MEA5402365.1"/>
    <property type="molecule type" value="Genomic_DNA"/>
</dbReference>
<comment type="caution">
    <text evidence="3">The sequence shown here is derived from an EMBL/GenBank/DDBJ whole genome shotgun (WGS) entry which is preliminary data.</text>
</comment>
<dbReference type="Pfam" id="PF18962">
    <property type="entry name" value="Por_Secre_tail"/>
    <property type="match status" value="1"/>
</dbReference>
<protein>
    <submittedName>
        <fullName evidence="3">T9SS type A sorting domain-containing protein</fullName>
    </submittedName>
</protein>
<dbReference type="Gene3D" id="3.20.20.80">
    <property type="entry name" value="Glycosidases"/>
    <property type="match status" value="1"/>
</dbReference>
<accession>A0ABU5S1S9</accession>
<dbReference type="RefSeq" id="WP_323326823.1">
    <property type="nucleotide sequence ID" value="NZ_JAYGIL010000005.1"/>
</dbReference>
<feature type="signal peptide" evidence="1">
    <location>
        <begin position="1"/>
        <end position="20"/>
    </location>
</feature>
<dbReference type="NCBIfam" id="TIGR04183">
    <property type="entry name" value="Por_Secre_tail"/>
    <property type="match status" value="1"/>
</dbReference>
<name>A0ABU5S1S9_9BACT</name>
<evidence type="ECO:0000313" key="4">
    <source>
        <dbReference type="Proteomes" id="UP001303899"/>
    </source>
</evidence>
<dbReference type="Proteomes" id="UP001303899">
    <property type="component" value="Unassembled WGS sequence"/>
</dbReference>
<keyword evidence="1" id="KW-0732">Signal</keyword>
<feature type="chain" id="PRO_5046275646" evidence="1">
    <location>
        <begin position="21"/>
        <end position="1207"/>
    </location>
</feature>
<dbReference type="SUPFAM" id="SSF51445">
    <property type="entry name" value="(Trans)glycosidases"/>
    <property type="match status" value="1"/>
</dbReference>